<dbReference type="PANTHER" id="PTHR10622">
    <property type="entry name" value="HET DOMAIN-CONTAINING PROTEIN"/>
    <property type="match status" value="1"/>
</dbReference>
<dbReference type="PANTHER" id="PTHR10622:SF10">
    <property type="entry name" value="HET DOMAIN-CONTAINING PROTEIN"/>
    <property type="match status" value="1"/>
</dbReference>
<gene>
    <name evidence="3" type="ORF">VMCG_04053</name>
</gene>
<evidence type="ECO:0000313" key="3">
    <source>
        <dbReference type="EMBL" id="ROW06854.1"/>
    </source>
</evidence>
<dbReference type="OrthoDB" id="20872at2759"/>
<dbReference type="Pfam" id="PF26640">
    <property type="entry name" value="DUF8212"/>
    <property type="match status" value="1"/>
</dbReference>
<evidence type="ECO:0000259" key="2">
    <source>
        <dbReference type="Pfam" id="PF26640"/>
    </source>
</evidence>
<organism evidence="3 4">
    <name type="scientific">Cytospora schulzeri</name>
    <dbReference type="NCBI Taxonomy" id="448051"/>
    <lineage>
        <taxon>Eukaryota</taxon>
        <taxon>Fungi</taxon>
        <taxon>Dikarya</taxon>
        <taxon>Ascomycota</taxon>
        <taxon>Pezizomycotina</taxon>
        <taxon>Sordariomycetes</taxon>
        <taxon>Sordariomycetidae</taxon>
        <taxon>Diaporthales</taxon>
        <taxon>Cytosporaceae</taxon>
        <taxon>Cytospora</taxon>
    </lineage>
</organism>
<proteinExistence type="predicted"/>
<keyword evidence="4" id="KW-1185">Reference proteome</keyword>
<dbReference type="InterPro" id="IPR058525">
    <property type="entry name" value="DUF8212"/>
</dbReference>
<dbReference type="STRING" id="356882.A0A423WTI9"/>
<accession>A0A423WTI9</accession>
<dbReference type="AlphaFoldDB" id="A0A423WTI9"/>
<evidence type="ECO:0000313" key="4">
    <source>
        <dbReference type="Proteomes" id="UP000283895"/>
    </source>
</evidence>
<evidence type="ECO:0000259" key="1">
    <source>
        <dbReference type="Pfam" id="PF06985"/>
    </source>
</evidence>
<comment type="caution">
    <text evidence="3">The sequence shown here is derived from an EMBL/GenBank/DDBJ whole genome shotgun (WGS) entry which is preliminary data.</text>
</comment>
<sequence>MRLLETSTRKLVEKTPEEMRKKYISYAILSHTWGPDEVVYYDIIQGTEDDRSLRSRLKVQNACAQALIDGYQYIWIDTCCIDKSSSAELSEAINSMYAWYRDAAECYAFLEGAPDALETAEQKDEFRRNRWFMRGWTLQELLAPARVVFFSGSWQILGEKKTISPLLARITGVDEMVLAGERAVISVSVAKRMSWAARRQTTRPEDVSYCLMGVFGVNMPMLYGEGGECAFLRLQEEIMKHSDDQSLFAWADLDVPPEEPRGLLATSPAAFAYSNSMLPYHDWEPREPYSMTNRGLRIQLHLTGRDDGLFVAALDCPVPPDYRDSSFLAIYLRKLSGNAGEAGREGQHYARVQAGSFGSVQQRGRLETIYVRQDQRRPVNEGVFPHHILQLRNGPSANVYRVISVLLPRVNATDDVSQPLSLRQSARSWVPDPLPLAFPLLKGVGQLSAAVVFERDDGERLAVLIGSIGGFVLAFDAVELGDEECHMLEDLVDDFEPSAAGRFEREHHSVRVSVTSVAQGSSKYYLIDIGIEDIWRSMRVGDMLIEATDELLSRVTGTVNRGVSQVEPVEEAVSREQAENEEPKKLSKFWRRFRT</sequence>
<protein>
    <submittedName>
        <fullName evidence="3">Uncharacterized protein</fullName>
    </submittedName>
</protein>
<dbReference type="Proteomes" id="UP000283895">
    <property type="component" value="Unassembled WGS sequence"/>
</dbReference>
<dbReference type="Pfam" id="PF06985">
    <property type="entry name" value="HET"/>
    <property type="match status" value="1"/>
</dbReference>
<feature type="domain" description="Heterokaryon incompatibility" evidence="1">
    <location>
        <begin position="26"/>
        <end position="113"/>
    </location>
</feature>
<feature type="domain" description="DUF8212" evidence="2">
    <location>
        <begin position="230"/>
        <end position="262"/>
    </location>
</feature>
<name>A0A423WTI9_9PEZI</name>
<reference evidence="3 4" key="1">
    <citation type="submission" date="2015-09" db="EMBL/GenBank/DDBJ databases">
        <title>Host preference determinants of Valsa canker pathogens revealed by comparative genomics.</title>
        <authorList>
            <person name="Yin Z."/>
            <person name="Huang L."/>
        </authorList>
    </citation>
    <scope>NUCLEOTIDE SEQUENCE [LARGE SCALE GENOMIC DNA]</scope>
    <source>
        <strain evidence="3 4">03-1</strain>
    </source>
</reference>
<dbReference type="EMBL" id="LKEA01000009">
    <property type="protein sequence ID" value="ROW06854.1"/>
    <property type="molecule type" value="Genomic_DNA"/>
</dbReference>
<dbReference type="InterPro" id="IPR010730">
    <property type="entry name" value="HET"/>
</dbReference>